<keyword evidence="6" id="KW-0769">Symport</keyword>
<keyword evidence="7" id="KW-1133">Transmembrane helix</keyword>
<dbReference type="Pfam" id="PF04193">
    <property type="entry name" value="PQ-loop"/>
    <property type="match status" value="4"/>
</dbReference>
<dbReference type="PANTHER" id="PTHR13131:SF5">
    <property type="entry name" value="CYSTINOSIN"/>
    <property type="match status" value="1"/>
</dbReference>
<sequence>MGRSKLCILPLIFSLLSGSITASDEYHGGTNSSLQMRIEPQALTTSLSQATEFQLLVRFYHNSHSGCPDEEHNLTITWDVEEVLKISPSSIVIRGCRDANLSIQVSASQQGRFIARPIIISTGPPIADNGRLFVQLKVAKYRPLIIVSMLIGWTYTVCWTIGDYFQAWTSYRRKSVVGLSFDFLYLNIVGNCCYATFNVVLFASTFIEAEYFRRHPFGLNPVVANDVGYAGHAVFGNLVLIAQCYIYHSGGNMVSTAVKLLISGYVMMVAVFCILTIEQQMHWLDFLYMLSYVKLSTNLIKYIPQVFMNYQRKSTEGFAISNRLLDMAGGLLSLTQMVLNSWNYDDWQSIVGSPVKFGLGFVSIFFDVIFMTQHYVSAHNLSLSFVPQSVVVTFGETASFDIEANGYVSSTFDLQLYWPQDEAMQIASNQTIPLTMGWNNHTVSLLIEPLKQGRFIVQPHIEPPGAVDDSRLFLLIKVAMYKPLMIISLMVGWAYTACWSAGYYPQIWLNYRRKSVVGLSFDFLYINIVGHMSYVLFNAFLYWNSFVEDEYYRRHPFGLNPVIGNDIGFAVHAVFGTGFTIFQCRIYETGGNSVSNPAKGIIATYLLIIITTMACAVVDKIHWLDFLYVLSYIKLSTTMIKYFPQAYMNYRRKSTEGFEIMNRLLDLAGGLFSILQMVINAWNFDDWRSIGGDPVKFGLGIFSILFDLVFMFQHYILY</sequence>
<dbReference type="SMART" id="SM00679">
    <property type="entry name" value="CTNS"/>
    <property type="match status" value="4"/>
</dbReference>
<dbReference type="VEuPathDB" id="VectorBase:ASTE010646"/>
<evidence type="ECO:0000256" key="10">
    <source>
        <dbReference type="ARBA" id="ARBA00048473"/>
    </source>
</evidence>
<protein>
    <recommendedName>
        <fullName evidence="11">Cystinosin homolog</fullName>
    </recommendedName>
</protein>
<dbReference type="GO" id="GO:0015184">
    <property type="term" value="F:L-cystine transmembrane transporter activity"/>
    <property type="evidence" value="ECO:0007669"/>
    <property type="project" value="TreeGrafter"/>
</dbReference>
<dbReference type="InterPro" id="IPR005282">
    <property type="entry name" value="LC_transporter"/>
</dbReference>
<evidence type="ECO:0000256" key="11">
    <source>
        <dbReference type="ARBA" id="ARBA00074957"/>
    </source>
</evidence>
<dbReference type="VEuPathDB" id="VectorBase:ASTEI05711"/>
<evidence type="ECO:0000313" key="12">
    <source>
        <dbReference type="EnsemblMetazoa" id="ASTEI05711-PA"/>
    </source>
</evidence>
<dbReference type="Proteomes" id="UP000076408">
    <property type="component" value="Unassembled WGS sequence"/>
</dbReference>
<keyword evidence="9" id="KW-0458">Lysosome</keyword>
<dbReference type="Gene3D" id="1.20.1280.290">
    <property type="match status" value="3"/>
</dbReference>
<evidence type="ECO:0000256" key="7">
    <source>
        <dbReference type="ARBA" id="ARBA00022989"/>
    </source>
</evidence>
<keyword evidence="3" id="KW-0813">Transport</keyword>
<evidence type="ECO:0000256" key="8">
    <source>
        <dbReference type="ARBA" id="ARBA00023136"/>
    </source>
</evidence>
<dbReference type="GO" id="GO:0005765">
    <property type="term" value="C:lysosomal membrane"/>
    <property type="evidence" value="ECO:0007669"/>
    <property type="project" value="UniProtKB-SubCell"/>
</dbReference>
<dbReference type="EnsemblMetazoa" id="ASTEI05711-RA">
    <property type="protein sequence ID" value="ASTEI05711-PA"/>
    <property type="gene ID" value="ASTEI05711"/>
</dbReference>
<dbReference type="VEuPathDB" id="VectorBase:ASTEI20_036334"/>
<keyword evidence="8" id="KW-0472">Membrane</keyword>
<dbReference type="GO" id="GO:0015293">
    <property type="term" value="F:symporter activity"/>
    <property type="evidence" value="ECO:0007669"/>
    <property type="project" value="UniProtKB-KW"/>
</dbReference>
<dbReference type="NCBIfam" id="TIGR00951">
    <property type="entry name" value="2A43"/>
    <property type="match status" value="2"/>
</dbReference>
<accession>A0A182YB75</accession>
<keyword evidence="5" id="KW-0677">Repeat</keyword>
<evidence type="ECO:0000313" key="13">
    <source>
        <dbReference type="Proteomes" id="UP000076408"/>
    </source>
</evidence>
<dbReference type="FunFam" id="1.20.1280.290:FF:000016">
    <property type="entry name" value="Cystinosin homolog"/>
    <property type="match status" value="2"/>
</dbReference>
<dbReference type="AlphaFoldDB" id="A0A182YB75"/>
<evidence type="ECO:0000256" key="9">
    <source>
        <dbReference type="ARBA" id="ARBA00023228"/>
    </source>
</evidence>
<keyword evidence="13" id="KW-1185">Reference proteome</keyword>
<proteinExistence type="inferred from homology"/>
<evidence type="ECO:0000256" key="2">
    <source>
        <dbReference type="ARBA" id="ARBA00006855"/>
    </source>
</evidence>
<dbReference type="InterPro" id="IPR006603">
    <property type="entry name" value="PQ-loop_rpt"/>
</dbReference>
<evidence type="ECO:0000256" key="6">
    <source>
        <dbReference type="ARBA" id="ARBA00022847"/>
    </source>
</evidence>
<dbReference type="STRING" id="30069.A0A182YB75"/>
<evidence type="ECO:0000256" key="3">
    <source>
        <dbReference type="ARBA" id="ARBA00022448"/>
    </source>
</evidence>
<reference evidence="12" key="2">
    <citation type="submission" date="2020-05" db="UniProtKB">
        <authorList>
            <consortium name="EnsemblMetazoa"/>
        </authorList>
    </citation>
    <scope>IDENTIFICATION</scope>
    <source>
        <strain evidence="12">Indian</strain>
    </source>
</reference>
<comment type="catalytic activity">
    <reaction evidence="10">
        <text>L-cystine(out) + H(+)(out) = L-cystine(in) + H(+)(in)</text>
        <dbReference type="Rhea" id="RHEA:66172"/>
        <dbReference type="ChEBI" id="CHEBI:15378"/>
        <dbReference type="ChEBI" id="CHEBI:35491"/>
    </reaction>
    <physiologicalReaction direction="left-to-right" evidence="10">
        <dbReference type="Rhea" id="RHEA:66173"/>
    </physiologicalReaction>
</comment>
<evidence type="ECO:0000256" key="4">
    <source>
        <dbReference type="ARBA" id="ARBA00022692"/>
    </source>
</evidence>
<organism evidence="12 13">
    <name type="scientific">Anopheles stephensi</name>
    <name type="common">Indo-Pakistan malaria mosquito</name>
    <dbReference type="NCBI Taxonomy" id="30069"/>
    <lineage>
        <taxon>Eukaryota</taxon>
        <taxon>Metazoa</taxon>
        <taxon>Ecdysozoa</taxon>
        <taxon>Arthropoda</taxon>
        <taxon>Hexapoda</taxon>
        <taxon>Insecta</taxon>
        <taxon>Pterygota</taxon>
        <taxon>Neoptera</taxon>
        <taxon>Endopterygota</taxon>
        <taxon>Diptera</taxon>
        <taxon>Nematocera</taxon>
        <taxon>Culicoidea</taxon>
        <taxon>Culicidae</taxon>
        <taxon>Anophelinae</taxon>
        <taxon>Anopheles</taxon>
    </lineage>
</organism>
<evidence type="ECO:0000256" key="5">
    <source>
        <dbReference type="ARBA" id="ARBA00022737"/>
    </source>
</evidence>
<reference evidence="13" key="1">
    <citation type="journal article" date="2014" name="Genome Biol.">
        <title>Genome analysis of a major urban malaria vector mosquito, Anopheles stephensi.</title>
        <authorList>
            <person name="Jiang X."/>
            <person name="Peery A."/>
            <person name="Hall A.B."/>
            <person name="Sharma A."/>
            <person name="Chen X.G."/>
            <person name="Waterhouse R.M."/>
            <person name="Komissarov A."/>
            <person name="Riehle M.M."/>
            <person name="Shouche Y."/>
            <person name="Sharakhova M.V."/>
            <person name="Lawson D."/>
            <person name="Pakpour N."/>
            <person name="Arensburger P."/>
            <person name="Davidson V.L."/>
            <person name="Eiglmeier K."/>
            <person name="Emrich S."/>
            <person name="George P."/>
            <person name="Kennedy R.C."/>
            <person name="Mane S.P."/>
            <person name="Maslen G."/>
            <person name="Oringanje C."/>
            <person name="Qi Y."/>
            <person name="Settlage R."/>
            <person name="Tojo M."/>
            <person name="Tubio J.M."/>
            <person name="Unger M.F."/>
            <person name="Wang B."/>
            <person name="Vernick K.D."/>
            <person name="Ribeiro J.M."/>
            <person name="James A.A."/>
            <person name="Michel K."/>
            <person name="Riehle M.A."/>
            <person name="Luckhart S."/>
            <person name="Sharakhov I.V."/>
            <person name="Tu Z."/>
        </authorList>
    </citation>
    <scope>NUCLEOTIDE SEQUENCE [LARGE SCALE GENOMIC DNA]</scope>
    <source>
        <strain evidence="13">Indian</strain>
    </source>
</reference>
<evidence type="ECO:0000256" key="1">
    <source>
        <dbReference type="ARBA" id="ARBA00004155"/>
    </source>
</evidence>
<keyword evidence="4" id="KW-0812">Transmembrane</keyword>
<dbReference type="PANTHER" id="PTHR13131">
    <property type="entry name" value="CYSTINOSIN"/>
    <property type="match status" value="1"/>
</dbReference>
<dbReference type="FunFam" id="1.20.1280.290:FF:000018">
    <property type="entry name" value="Cystinosin homolog"/>
    <property type="match status" value="2"/>
</dbReference>
<comment type="similarity">
    <text evidence="2">Belongs to the cystinosin family.</text>
</comment>
<name>A0A182YB75_ANOST</name>
<comment type="subcellular location">
    <subcellularLocation>
        <location evidence="1">Lysosome membrane</location>
        <topology evidence="1">Multi-pass membrane protein</topology>
    </subcellularLocation>
</comment>